<dbReference type="SMART" id="SM00345">
    <property type="entry name" value="HTH_GNTR"/>
    <property type="match status" value="1"/>
</dbReference>
<protein>
    <submittedName>
        <fullName evidence="5">GntR family transcriptional regulator</fullName>
    </submittedName>
</protein>
<accession>A0ABW3E681</accession>
<reference evidence="6" key="1">
    <citation type="journal article" date="2019" name="Int. J. Syst. Evol. Microbiol.">
        <title>The Global Catalogue of Microorganisms (GCM) 10K type strain sequencing project: providing services to taxonomists for standard genome sequencing and annotation.</title>
        <authorList>
            <consortium name="The Broad Institute Genomics Platform"/>
            <consortium name="The Broad Institute Genome Sequencing Center for Infectious Disease"/>
            <person name="Wu L."/>
            <person name="Ma J."/>
        </authorList>
    </citation>
    <scope>NUCLEOTIDE SEQUENCE [LARGE SCALE GENOMIC DNA]</scope>
    <source>
        <strain evidence="6">CCUG 62974</strain>
    </source>
</reference>
<keyword evidence="1" id="KW-0805">Transcription regulation</keyword>
<dbReference type="PANTHER" id="PTHR44846">
    <property type="entry name" value="MANNOSYL-D-GLYCERATE TRANSPORT/METABOLISM SYSTEM REPRESSOR MNGR-RELATED"/>
    <property type="match status" value="1"/>
</dbReference>
<keyword evidence="2" id="KW-0238">DNA-binding</keyword>
<name>A0ABW3E681_9ACTN</name>
<dbReference type="Pfam" id="PF00392">
    <property type="entry name" value="GntR"/>
    <property type="match status" value="1"/>
</dbReference>
<evidence type="ECO:0000256" key="3">
    <source>
        <dbReference type="ARBA" id="ARBA00023163"/>
    </source>
</evidence>
<proteinExistence type="predicted"/>
<dbReference type="InterPro" id="IPR036388">
    <property type="entry name" value="WH-like_DNA-bd_sf"/>
</dbReference>
<evidence type="ECO:0000256" key="1">
    <source>
        <dbReference type="ARBA" id="ARBA00023015"/>
    </source>
</evidence>
<evidence type="ECO:0000313" key="5">
    <source>
        <dbReference type="EMBL" id="MFD0891671.1"/>
    </source>
</evidence>
<feature type="domain" description="HTH gntR-type" evidence="4">
    <location>
        <begin position="2"/>
        <end position="65"/>
    </location>
</feature>
<comment type="caution">
    <text evidence="5">The sequence shown here is derived from an EMBL/GenBank/DDBJ whole genome shotgun (WGS) entry which is preliminary data.</text>
</comment>
<dbReference type="InterPro" id="IPR036390">
    <property type="entry name" value="WH_DNA-bd_sf"/>
</dbReference>
<gene>
    <name evidence="5" type="ORF">ACFQ08_44580</name>
</gene>
<keyword evidence="6" id="KW-1185">Reference proteome</keyword>
<dbReference type="Gene3D" id="1.10.10.10">
    <property type="entry name" value="Winged helix-like DNA-binding domain superfamily/Winged helix DNA-binding domain"/>
    <property type="match status" value="1"/>
</dbReference>
<dbReference type="EMBL" id="JBHTHX010003384">
    <property type="protein sequence ID" value="MFD0891671.1"/>
    <property type="molecule type" value="Genomic_DNA"/>
</dbReference>
<sequence length="65" mass="7011">MNDDSSIVRLAAMLRDEAGRLRPGDRLPSSRELMRLHGVSPVTVSRALSRLAAEGRVIVRPGSGT</sequence>
<dbReference type="SUPFAM" id="SSF46785">
    <property type="entry name" value="Winged helix' DNA-binding domain"/>
    <property type="match status" value="1"/>
</dbReference>
<dbReference type="Proteomes" id="UP001597024">
    <property type="component" value="Unassembled WGS sequence"/>
</dbReference>
<keyword evidence="3" id="KW-0804">Transcription</keyword>
<feature type="non-terminal residue" evidence="5">
    <location>
        <position position="65"/>
    </location>
</feature>
<dbReference type="PROSITE" id="PS50949">
    <property type="entry name" value="HTH_GNTR"/>
    <property type="match status" value="1"/>
</dbReference>
<evidence type="ECO:0000256" key="2">
    <source>
        <dbReference type="ARBA" id="ARBA00023125"/>
    </source>
</evidence>
<dbReference type="InterPro" id="IPR050679">
    <property type="entry name" value="Bact_HTH_transcr_reg"/>
</dbReference>
<dbReference type="CDD" id="cd07377">
    <property type="entry name" value="WHTH_GntR"/>
    <property type="match status" value="1"/>
</dbReference>
<organism evidence="5 6">
    <name type="scientific">Streptosporangium algeriense</name>
    <dbReference type="NCBI Taxonomy" id="1682748"/>
    <lineage>
        <taxon>Bacteria</taxon>
        <taxon>Bacillati</taxon>
        <taxon>Actinomycetota</taxon>
        <taxon>Actinomycetes</taxon>
        <taxon>Streptosporangiales</taxon>
        <taxon>Streptosporangiaceae</taxon>
        <taxon>Streptosporangium</taxon>
    </lineage>
</organism>
<dbReference type="PRINTS" id="PR00035">
    <property type="entry name" value="HTHGNTR"/>
</dbReference>
<evidence type="ECO:0000313" key="6">
    <source>
        <dbReference type="Proteomes" id="UP001597024"/>
    </source>
</evidence>
<evidence type="ECO:0000259" key="4">
    <source>
        <dbReference type="PROSITE" id="PS50949"/>
    </source>
</evidence>
<dbReference type="InterPro" id="IPR000524">
    <property type="entry name" value="Tscrpt_reg_HTH_GntR"/>
</dbReference>